<dbReference type="Pfam" id="PF00657">
    <property type="entry name" value="Lipase_GDSL"/>
    <property type="match status" value="1"/>
</dbReference>
<dbReference type="SUPFAM" id="SSF52266">
    <property type="entry name" value="SGNH hydrolase"/>
    <property type="match status" value="1"/>
</dbReference>
<feature type="signal peptide" evidence="1">
    <location>
        <begin position="1"/>
        <end position="19"/>
    </location>
</feature>
<dbReference type="PANTHER" id="PTHR21325">
    <property type="entry name" value="PHOSPHOLIPASE B, PLB1"/>
    <property type="match status" value="1"/>
</dbReference>
<feature type="chain" id="PRO_5007840046" evidence="1">
    <location>
        <begin position="20"/>
        <end position="400"/>
    </location>
</feature>
<keyword evidence="3" id="KW-1185">Reference proteome</keyword>
<evidence type="ECO:0000313" key="3">
    <source>
        <dbReference type="Proteomes" id="UP000077315"/>
    </source>
</evidence>
<sequence length="400" mass="45036">MRLNHIISSLVLLVSPILGDVLQVPIGSKPTGLIKPYTDAWVHVLEQFYNTLPHTNRTDRDGSCLHQVPAFKCPPFYWDDSIENRDAKHLRPQDIKSVIALGDSITAGFGMISGRPPFASVWEHRGKAFSVGADVGEHTLTNFMSHFTNTHGAPEGVTLPMARGKRLNNAVTGAKVQDLDIEVTRLVRLLKSSSYDSIRDEWKLITIFVGANNICVLCNDERTGLPSQADADVFEDSMRQVMERLRTEVGKSFVNLVALFNVSSVYEASRGDPYCEFILDPSHLSVCSCIQGDEKQRLAADLVVMEYNTRLEKIAFEYNELNDRQFGVGYQPGFMFFPVGQYKQHYLSGFDCFHPNKCANQVMAIVLWNNMFSTPEEKTKKYTLENITIQCPGPDRPYLQ</sequence>
<dbReference type="VEuPathDB" id="FungiDB:PHYBLDRAFT_76183"/>
<dbReference type="GeneID" id="29004034"/>
<evidence type="ECO:0000256" key="1">
    <source>
        <dbReference type="SAM" id="SignalP"/>
    </source>
</evidence>
<dbReference type="InterPro" id="IPR038885">
    <property type="entry name" value="PLB1"/>
</dbReference>
<proteinExistence type="predicted"/>
<name>A0A162TQ48_PHYB8</name>
<dbReference type="GO" id="GO:0006644">
    <property type="term" value="P:phospholipid metabolic process"/>
    <property type="evidence" value="ECO:0007669"/>
    <property type="project" value="TreeGrafter"/>
</dbReference>
<accession>A0A162TQ48</accession>
<dbReference type="Gene3D" id="3.40.50.1110">
    <property type="entry name" value="SGNH hydrolase"/>
    <property type="match status" value="1"/>
</dbReference>
<protein>
    <submittedName>
        <fullName evidence="2">Secreted phospholipase B1</fullName>
    </submittedName>
</protein>
<dbReference type="OrthoDB" id="10265800at2759"/>
<dbReference type="InterPro" id="IPR036514">
    <property type="entry name" value="SGNH_hydro_sf"/>
</dbReference>
<dbReference type="InterPro" id="IPR001087">
    <property type="entry name" value="GDSL"/>
</dbReference>
<dbReference type="RefSeq" id="XP_018288222.1">
    <property type="nucleotide sequence ID" value="XM_018443128.1"/>
</dbReference>
<dbReference type="STRING" id="763407.A0A162TQ48"/>
<evidence type="ECO:0000313" key="2">
    <source>
        <dbReference type="EMBL" id="OAD70182.1"/>
    </source>
</evidence>
<gene>
    <name evidence="2" type="ORF">PHYBLDRAFT_76183</name>
</gene>
<keyword evidence="1" id="KW-0732">Signal</keyword>
<organism evidence="2 3">
    <name type="scientific">Phycomyces blakesleeanus (strain ATCC 8743b / DSM 1359 / FGSC 10004 / NBRC 33097 / NRRL 1555)</name>
    <dbReference type="NCBI Taxonomy" id="763407"/>
    <lineage>
        <taxon>Eukaryota</taxon>
        <taxon>Fungi</taxon>
        <taxon>Fungi incertae sedis</taxon>
        <taxon>Mucoromycota</taxon>
        <taxon>Mucoromycotina</taxon>
        <taxon>Mucoromycetes</taxon>
        <taxon>Mucorales</taxon>
        <taxon>Phycomycetaceae</taxon>
        <taxon>Phycomyces</taxon>
    </lineage>
</organism>
<dbReference type="InterPro" id="IPR008265">
    <property type="entry name" value="Lipase_GDSL_AS"/>
</dbReference>
<dbReference type="PANTHER" id="PTHR21325:SF31">
    <property type="entry name" value="GH22081P-RELATED"/>
    <property type="match status" value="1"/>
</dbReference>
<dbReference type="GO" id="GO:0004620">
    <property type="term" value="F:phospholipase activity"/>
    <property type="evidence" value="ECO:0007669"/>
    <property type="project" value="InterPro"/>
</dbReference>
<dbReference type="Proteomes" id="UP000077315">
    <property type="component" value="Unassembled WGS sequence"/>
</dbReference>
<dbReference type="AlphaFoldDB" id="A0A162TQ48"/>
<reference evidence="3" key="1">
    <citation type="submission" date="2015-06" db="EMBL/GenBank/DDBJ databases">
        <title>Expansion of signal transduction pathways in fungi by whole-genome duplication.</title>
        <authorList>
            <consortium name="DOE Joint Genome Institute"/>
            <person name="Corrochano L.M."/>
            <person name="Kuo A."/>
            <person name="Marcet-Houben M."/>
            <person name="Polaino S."/>
            <person name="Salamov A."/>
            <person name="Villalobos J.M."/>
            <person name="Alvarez M.I."/>
            <person name="Avalos J."/>
            <person name="Benito E.P."/>
            <person name="Benoit I."/>
            <person name="Burger G."/>
            <person name="Camino L.P."/>
            <person name="Canovas D."/>
            <person name="Cerda-Olmedo E."/>
            <person name="Cheng J.-F."/>
            <person name="Dominguez A."/>
            <person name="Elias M."/>
            <person name="Eslava A.P."/>
            <person name="Glaser F."/>
            <person name="Grimwood J."/>
            <person name="Gutierrez G."/>
            <person name="Heitman J."/>
            <person name="Henrissat B."/>
            <person name="Iturriaga E.A."/>
            <person name="Lang B.F."/>
            <person name="Lavin J.L."/>
            <person name="Lee S."/>
            <person name="Li W."/>
            <person name="Lindquist E."/>
            <person name="Lopez-Garcia S."/>
            <person name="Luque E.M."/>
            <person name="Marcos A.T."/>
            <person name="Martin J."/>
            <person name="McCluskey K."/>
            <person name="Medina H.R."/>
            <person name="Miralles-Duran A."/>
            <person name="Miyazaki A."/>
            <person name="Munoz-Torres E."/>
            <person name="Oguiza J.A."/>
            <person name="Ohm R."/>
            <person name="Olmedo M."/>
            <person name="Orejas M."/>
            <person name="Ortiz-Castellanos L."/>
            <person name="Pisabarro A.G."/>
            <person name="Rodriguez-Romero J."/>
            <person name="Ruiz-Herrera J."/>
            <person name="Ruiz-Vazquez R."/>
            <person name="Sanz C."/>
            <person name="Schackwitz W."/>
            <person name="Schmutz J."/>
            <person name="Shahriari M."/>
            <person name="Shelest E."/>
            <person name="Silva-Franco F."/>
            <person name="Soanes D."/>
            <person name="Syed K."/>
            <person name="Tagua V.G."/>
            <person name="Talbot N.J."/>
            <person name="Thon M."/>
            <person name="De vries R.P."/>
            <person name="Wiebenga A."/>
            <person name="Yadav J.S."/>
            <person name="Braun E.L."/>
            <person name="Baker S."/>
            <person name="Garre V."/>
            <person name="Horwitz B."/>
            <person name="Torres-Martinez S."/>
            <person name="Idnurm A."/>
            <person name="Herrera-Estrella A."/>
            <person name="Gabaldon T."/>
            <person name="Grigoriev I.V."/>
        </authorList>
    </citation>
    <scope>NUCLEOTIDE SEQUENCE [LARGE SCALE GENOMIC DNA]</scope>
    <source>
        <strain evidence="3">NRRL 1555(-)</strain>
    </source>
</reference>
<dbReference type="EMBL" id="KV440989">
    <property type="protein sequence ID" value="OAD70182.1"/>
    <property type="molecule type" value="Genomic_DNA"/>
</dbReference>
<dbReference type="InParanoid" id="A0A162TQ48"/>
<dbReference type="PROSITE" id="PS01098">
    <property type="entry name" value="LIPASE_GDSL_SER"/>
    <property type="match status" value="1"/>
</dbReference>